<reference evidence="1 2" key="1">
    <citation type="submission" date="2019-02" db="EMBL/GenBank/DDBJ databases">
        <title>Deep-cultivation of Planctomycetes and their phenomic and genomic characterization uncovers novel biology.</title>
        <authorList>
            <person name="Wiegand S."/>
            <person name="Jogler M."/>
            <person name="Boedeker C."/>
            <person name="Pinto D."/>
            <person name="Vollmers J."/>
            <person name="Rivas-Marin E."/>
            <person name="Kohn T."/>
            <person name="Peeters S.H."/>
            <person name="Heuer A."/>
            <person name="Rast P."/>
            <person name="Oberbeckmann S."/>
            <person name="Bunk B."/>
            <person name="Jeske O."/>
            <person name="Meyerdierks A."/>
            <person name="Storesund J.E."/>
            <person name="Kallscheuer N."/>
            <person name="Luecker S."/>
            <person name="Lage O.M."/>
            <person name="Pohl T."/>
            <person name="Merkel B.J."/>
            <person name="Hornburger P."/>
            <person name="Mueller R.-W."/>
            <person name="Bruemmer F."/>
            <person name="Labrenz M."/>
            <person name="Spormann A.M."/>
            <person name="Op den Camp H."/>
            <person name="Overmann J."/>
            <person name="Amann R."/>
            <person name="Jetten M.S.M."/>
            <person name="Mascher T."/>
            <person name="Medema M.H."/>
            <person name="Devos D.P."/>
            <person name="Kaster A.-K."/>
            <person name="Ovreas L."/>
            <person name="Rohde M."/>
            <person name="Galperin M.Y."/>
            <person name="Jogler C."/>
        </authorList>
    </citation>
    <scope>NUCLEOTIDE SEQUENCE [LARGE SCALE GENOMIC DNA]</scope>
    <source>
        <strain evidence="1 2">TBK1r</strain>
    </source>
</reference>
<accession>A0ABX5XVJ0</accession>
<protein>
    <submittedName>
        <fullName evidence="1">Uncharacterized protein</fullName>
    </submittedName>
</protein>
<name>A0ABX5XVJ0_9BACT</name>
<dbReference type="RefSeq" id="WP_145211334.1">
    <property type="nucleotide sequence ID" value="NZ_CP036432.1"/>
</dbReference>
<evidence type="ECO:0000313" key="2">
    <source>
        <dbReference type="Proteomes" id="UP000318081"/>
    </source>
</evidence>
<gene>
    <name evidence="1" type="ORF">TBK1r_28170</name>
</gene>
<evidence type="ECO:0000313" key="1">
    <source>
        <dbReference type="EMBL" id="QDV83874.1"/>
    </source>
</evidence>
<dbReference type="EMBL" id="CP036432">
    <property type="protein sequence ID" value="QDV83874.1"/>
    <property type="molecule type" value="Genomic_DNA"/>
</dbReference>
<dbReference type="Proteomes" id="UP000318081">
    <property type="component" value="Chromosome"/>
</dbReference>
<keyword evidence="2" id="KW-1185">Reference proteome</keyword>
<organism evidence="1 2">
    <name type="scientific">Stieleria magnilauensis</name>
    <dbReference type="NCBI Taxonomy" id="2527963"/>
    <lineage>
        <taxon>Bacteria</taxon>
        <taxon>Pseudomonadati</taxon>
        <taxon>Planctomycetota</taxon>
        <taxon>Planctomycetia</taxon>
        <taxon>Pirellulales</taxon>
        <taxon>Pirellulaceae</taxon>
        <taxon>Stieleria</taxon>
    </lineage>
</organism>
<sequence length="168" mass="19179">MAKQTDDREDLLRDGTAMPVRGRLWVDRAEVVIGFRSQGQLSLYWDQDPVFQFDESCRLRRVFIDSCRLKAENGKLVRLRQPHESIDRPVERLRMVTEPISADDEAAILQRLSDRLQQIDATLDRMMLAGDQTLLQTVGATPPEFARRVRAWIANWNRSMGVAGGPSA</sequence>
<proteinExistence type="predicted"/>